<dbReference type="Proteomes" id="UP000095349">
    <property type="component" value="Chromosome"/>
</dbReference>
<evidence type="ECO:0000256" key="1">
    <source>
        <dbReference type="SAM" id="MobiDB-lite"/>
    </source>
</evidence>
<proteinExistence type="predicted"/>
<evidence type="ECO:0000313" key="3">
    <source>
        <dbReference type="Proteomes" id="UP000095349"/>
    </source>
</evidence>
<feature type="region of interest" description="Disordered" evidence="1">
    <location>
        <begin position="328"/>
        <end position="347"/>
    </location>
</feature>
<accession>A0A1D8G4E8</accession>
<dbReference type="AlphaFoldDB" id="A0A1D8G4E8"/>
<reference evidence="2 3" key="1">
    <citation type="submission" date="2016-09" db="EMBL/GenBank/DDBJ databases">
        <title>Streptomyces rubrolavendulae MJM4426 Genome sequencing and assembly.</title>
        <authorList>
            <person name="Kim J.-G."/>
        </authorList>
    </citation>
    <scope>NUCLEOTIDE SEQUENCE [LARGE SCALE GENOMIC DNA]</scope>
    <source>
        <strain evidence="2 3">MJM4426</strain>
    </source>
</reference>
<sequence length="362" mass="37523">MALGCRSGCCGTGCRSHVECDSCPRRPRRHSSGRAHGVGLAHSAQWPESAGRFTGLRAFRLIFRGGLPAESGPLPFPGADGRRDGAPAVASGDVVVGTVGFAGQLGLGRSVSRSKAAVISPVQGQCLASQRILRRPVVMSWAAAENGRNRRRRGSRRRAVLGEGEHRLPSQQVGSDLDDLEPAPLKAALSCGGARCAGRWPGGPDPILGPGAQSVTEFQFGDRPVRGVGPEARDPHAVPVRDPQPGAGTGPSLGGSASAALAGSGPAVGLRGPGANAGVTGRPCGGGWRPRCWGSRGTGCCWSGNWRTAGGCGRVRCRARRCGPSWTRSPAGGRVDRRDPGPGRIAVPRRPPCRRWFGGYLL</sequence>
<dbReference type="KEGG" id="srn:A4G23_03182"/>
<feature type="region of interest" description="Disordered" evidence="1">
    <location>
        <begin position="146"/>
        <end position="179"/>
    </location>
</feature>
<evidence type="ECO:0000313" key="2">
    <source>
        <dbReference type="EMBL" id="AOT60311.1"/>
    </source>
</evidence>
<dbReference type="EMBL" id="CP017316">
    <property type="protein sequence ID" value="AOT60311.1"/>
    <property type="molecule type" value="Genomic_DNA"/>
</dbReference>
<protein>
    <submittedName>
        <fullName evidence="2">Uncharacterized protein</fullName>
    </submittedName>
</protein>
<keyword evidence="3" id="KW-1185">Reference proteome</keyword>
<feature type="region of interest" description="Disordered" evidence="1">
    <location>
        <begin position="226"/>
        <end position="261"/>
    </location>
</feature>
<organism evidence="2 3">
    <name type="scientific">Streptomyces rubrolavendulae</name>
    <dbReference type="NCBI Taxonomy" id="285473"/>
    <lineage>
        <taxon>Bacteria</taxon>
        <taxon>Bacillati</taxon>
        <taxon>Actinomycetota</taxon>
        <taxon>Actinomycetes</taxon>
        <taxon>Kitasatosporales</taxon>
        <taxon>Streptomycetaceae</taxon>
        <taxon>Streptomyces</taxon>
    </lineage>
</organism>
<gene>
    <name evidence="2" type="ORF">A4G23_03182</name>
</gene>
<name>A0A1D8G4E8_9ACTN</name>
<feature type="compositionally biased region" description="Basic residues" evidence="1">
    <location>
        <begin position="149"/>
        <end position="159"/>
    </location>
</feature>